<dbReference type="Gene3D" id="1.10.510.10">
    <property type="entry name" value="Transferase(Phosphotransferase) domain 1"/>
    <property type="match status" value="1"/>
</dbReference>
<dbReference type="RefSeq" id="WP_154974752.1">
    <property type="nucleotide sequence ID" value="NZ_CP025623.1"/>
</dbReference>
<dbReference type="InterPro" id="IPR011009">
    <property type="entry name" value="Kinase-like_dom_sf"/>
</dbReference>
<evidence type="ECO:0000313" key="2">
    <source>
        <dbReference type="Proteomes" id="UP001269400"/>
    </source>
</evidence>
<reference evidence="1" key="1">
    <citation type="journal article" date="2022" name="J Environ Chem Eng">
        <title>Biodegradation of petroleum oil using a constructed nonpathogenic and heavy metal-tolerant bacterial consortium isolated from marine sponges.</title>
        <authorList>
            <person name="Dechsakulwatana C."/>
            <person name="Rungsihiranrut A."/>
            <person name="Muangchinda C."/>
            <person name="Ningthoujam R."/>
            <person name="Klankeo P."/>
            <person name="Pinyakong O."/>
        </authorList>
    </citation>
    <scope>NUCLEOTIDE SEQUENCE</scope>
    <source>
        <strain evidence="1">TL01-2</strain>
    </source>
</reference>
<sequence>MGKSYFHYQHNHNGWDRLPKTTFFKWQDKKKYQMLSNNNDQFISSSSVKQLDFLSDKVFVHSSERLVEKNENVLTSFKRYEVVGQGKDGVIYRLSSDRCIKVFFKEEVYEKELEAIQVGQPSSIIPQLYGYGPNYIVMEYIEGISLAKQLKKNGDIEKSLVVQLIDFFDELKKLNFRRQDTELRHILINEQGNFKMIDLKRAFTSNRPIPIKLLTDLKELKLSKEFLSHVKDIRPSLYQRWKKFDEK</sequence>
<accession>A0AAX6NIH5</accession>
<reference evidence="1" key="2">
    <citation type="submission" date="2022-12" db="EMBL/GenBank/DDBJ databases">
        <authorList>
            <person name="Dechsakulwatana C."/>
            <person name="Rungsihiranrut A."/>
            <person name="Muangchinda C."/>
            <person name="Ningthoujam R."/>
            <person name="Klankeo P."/>
            <person name="Pinyakong O."/>
        </authorList>
    </citation>
    <scope>NUCLEOTIDE SEQUENCE</scope>
    <source>
        <strain evidence="1">TL01-2</strain>
    </source>
</reference>
<dbReference type="AlphaFoldDB" id="A0AAX6NIH5"/>
<dbReference type="Proteomes" id="UP001269400">
    <property type="component" value="Unassembled WGS sequence"/>
</dbReference>
<proteinExistence type="predicted"/>
<gene>
    <name evidence="1" type="ORF">O0Q50_31445</name>
</gene>
<evidence type="ECO:0000313" key="1">
    <source>
        <dbReference type="EMBL" id="MDU9695693.1"/>
    </source>
</evidence>
<organism evidence="1 2">
    <name type="scientific">Priestia aryabhattai</name>
    <name type="common">Bacillus aryabhattai</name>
    <dbReference type="NCBI Taxonomy" id="412384"/>
    <lineage>
        <taxon>Bacteria</taxon>
        <taxon>Bacillati</taxon>
        <taxon>Bacillota</taxon>
        <taxon>Bacilli</taxon>
        <taxon>Bacillales</taxon>
        <taxon>Bacillaceae</taxon>
        <taxon>Priestia</taxon>
    </lineage>
</organism>
<comment type="caution">
    <text evidence="1">The sequence shown here is derived from an EMBL/GenBank/DDBJ whole genome shotgun (WGS) entry which is preliminary data.</text>
</comment>
<dbReference type="SUPFAM" id="SSF56112">
    <property type="entry name" value="Protein kinase-like (PK-like)"/>
    <property type="match status" value="1"/>
</dbReference>
<name>A0AAX6NIH5_PRIAR</name>
<evidence type="ECO:0008006" key="3">
    <source>
        <dbReference type="Google" id="ProtNLM"/>
    </source>
</evidence>
<protein>
    <recommendedName>
        <fullName evidence="3">Protein kinase domain-containing protein</fullName>
    </recommendedName>
</protein>
<dbReference type="EMBL" id="JAPTGD010000011">
    <property type="protein sequence ID" value="MDU9695693.1"/>
    <property type="molecule type" value="Genomic_DNA"/>
</dbReference>